<evidence type="ECO:0000259" key="3">
    <source>
        <dbReference type="PROSITE" id="PS51186"/>
    </source>
</evidence>
<reference evidence="5 7" key="1">
    <citation type="journal article" date="2012" name="Appl. Soil Ecol.">
        <title>Isolation and characterization of new plant growth-promoting bacterial endophytes.</title>
        <authorList>
            <person name="Rashid S."/>
            <person name="Charles T.C."/>
            <person name="Glick B.R."/>
        </authorList>
    </citation>
    <scope>NUCLEOTIDE SEQUENCE [LARGE SCALE GENOMIC DNA]</scope>
    <source>
        <strain evidence="5 7">YsS1</strain>
    </source>
</reference>
<dbReference type="Pfam" id="PF13673">
    <property type="entry name" value="Acetyltransf_10"/>
    <property type="match status" value="1"/>
</dbReference>
<accession>A0A4V1CAL1</accession>
<dbReference type="SUPFAM" id="SSF55729">
    <property type="entry name" value="Acyl-CoA N-acyltransferases (Nat)"/>
    <property type="match status" value="1"/>
</dbReference>
<dbReference type="PANTHER" id="PTHR43877:SF1">
    <property type="entry name" value="ACETYLTRANSFERASE"/>
    <property type="match status" value="1"/>
</dbReference>
<dbReference type="AlphaFoldDB" id="A0A4V1CAL1"/>
<dbReference type="Proteomes" id="UP000296468">
    <property type="component" value="Chromosome"/>
</dbReference>
<dbReference type="CDD" id="cd04301">
    <property type="entry name" value="NAT_SF"/>
    <property type="match status" value="1"/>
</dbReference>
<feature type="domain" description="N-acetyltransferase" evidence="3">
    <location>
        <begin position="3"/>
        <end position="150"/>
    </location>
</feature>
<evidence type="ECO:0000313" key="4">
    <source>
        <dbReference type="EMBL" id="QBZ89284.1"/>
    </source>
</evidence>
<dbReference type="EMBL" id="CP035088">
    <property type="protein sequence ID" value="QBZ89284.1"/>
    <property type="molecule type" value="Genomic_DNA"/>
</dbReference>
<dbReference type="Gene3D" id="3.40.630.30">
    <property type="match status" value="1"/>
</dbReference>
<dbReference type="EMBL" id="CP123771">
    <property type="protein sequence ID" value="WGO95571.1"/>
    <property type="molecule type" value="Genomic_DNA"/>
</dbReference>
<keyword evidence="1 4" id="KW-0808">Transferase</keyword>
<dbReference type="PROSITE" id="PS51186">
    <property type="entry name" value="GNAT"/>
    <property type="match status" value="1"/>
</dbReference>
<protein>
    <submittedName>
        <fullName evidence="4">GNAT family N-acetyltransferase</fullName>
        <ecNumber evidence="5">2.3.1.-</ecNumber>
    </submittedName>
</protein>
<dbReference type="KEGG" id="pvk:EPZ47_11375"/>
<keyword evidence="7" id="KW-1185">Reference proteome</keyword>
<proteinExistence type="predicted"/>
<reference evidence="5" key="4">
    <citation type="submission" date="2023-04" db="EMBL/GenBank/DDBJ databases">
        <authorList>
            <person name="Charles T.C."/>
            <person name="Cheng J."/>
            <person name="Lynch M."/>
            <person name="Van Dyk A."/>
        </authorList>
    </citation>
    <scope>NUCLEOTIDE SEQUENCE</scope>
    <source>
        <strain evidence="5">YsS1</strain>
    </source>
</reference>
<name>A0A4V1CAL1_9PSED</name>
<keyword evidence="2 5" id="KW-0012">Acyltransferase</keyword>
<dbReference type="InterPro" id="IPR016181">
    <property type="entry name" value="Acyl_CoA_acyltransferase"/>
</dbReference>
<dbReference type="Proteomes" id="UP001227386">
    <property type="component" value="Chromosome"/>
</dbReference>
<evidence type="ECO:0000313" key="5">
    <source>
        <dbReference type="EMBL" id="WGO95571.1"/>
    </source>
</evidence>
<dbReference type="RefSeq" id="WP_135844848.1">
    <property type="nucleotide sequence ID" value="NZ_CP035088.1"/>
</dbReference>
<reference evidence="4" key="3">
    <citation type="submission" date="2019-01" db="EMBL/GenBank/DDBJ databases">
        <authorList>
            <person name="Zhang L."/>
        </authorList>
    </citation>
    <scope>NUCLEOTIDE SEQUENCE</scope>
    <source>
        <strain evidence="4">11K1</strain>
    </source>
</reference>
<organism evidence="4 6">
    <name type="scientific">Pseudomonas viciae</name>
    <dbReference type="NCBI Taxonomy" id="2505979"/>
    <lineage>
        <taxon>Bacteria</taxon>
        <taxon>Pseudomonadati</taxon>
        <taxon>Pseudomonadota</taxon>
        <taxon>Gammaproteobacteria</taxon>
        <taxon>Pseudomonadales</taxon>
        <taxon>Pseudomonadaceae</taxon>
        <taxon>Pseudomonas</taxon>
    </lineage>
</organism>
<evidence type="ECO:0000256" key="1">
    <source>
        <dbReference type="ARBA" id="ARBA00022679"/>
    </source>
</evidence>
<evidence type="ECO:0000256" key="2">
    <source>
        <dbReference type="ARBA" id="ARBA00023315"/>
    </source>
</evidence>
<dbReference type="EC" id="2.3.1.-" evidence="5"/>
<sequence>MDCVIRNAISTDAAAISEVVVAALRESNAQDYSPDIIKRVQQSFSPSAILSLLTQRQVYVASIDGHLVATGSLDRNTVRSLFVDPAHQGKGIGSRLMATIESMAAQSGVKLLRVPSSITAEGFYLALGFLKIRDEFHGVERTIIMEKVLGD</sequence>
<dbReference type="PANTHER" id="PTHR43877">
    <property type="entry name" value="AMINOALKYLPHOSPHONATE N-ACETYLTRANSFERASE-RELATED-RELATED"/>
    <property type="match status" value="1"/>
</dbReference>
<evidence type="ECO:0000313" key="6">
    <source>
        <dbReference type="Proteomes" id="UP000296468"/>
    </source>
</evidence>
<gene>
    <name evidence="4" type="ORF">EPZ47_11375</name>
    <name evidence="5" type="ORF">QCD61_10950</name>
</gene>
<dbReference type="InterPro" id="IPR050832">
    <property type="entry name" value="Bact_Acetyltransf"/>
</dbReference>
<evidence type="ECO:0000313" key="7">
    <source>
        <dbReference type="Proteomes" id="UP001227386"/>
    </source>
</evidence>
<dbReference type="GO" id="GO:0016747">
    <property type="term" value="F:acyltransferase activity, transferring groups other than amino-acyl groups"/>
    <property type="evidence" value="ECO:0007669"/>
    <property type="project" value="InterPro"/>
</dbReference>
<dbReference type="OrthoDB" id="1821130at2"/>
<dbReference type="InterPro" id="IPR000182">
    <property type="entry name" value="GNAT_dom"/>
</dbReference>
<reference evidence="4 6" key="2">
    <citation type="journal article" date="2019" name="Front. Microbiol.">
        <title>In silico and Genetic Analyses of Cyclic Lipopeptide Synthetic Gene Clusters in Pseudomonas sp. 11K1.</title>
        <authorList>
            <person name="Zhao H."/>
            <person name="Liu Y.P."/>
            <person name="Zhang L.Q."/>
        </authorList>
    </citation>
    <scope>NUCLEOTIDE SEQUENCE [LARGE SCALE GENOMIC DNA]</scope>
    <source>
        <strain evidence="4 6">11K1</strain>
    </source>
</reference>